<gene>
    <name evidence="1" type="ORF">B0H17DRAFT_1129214</name>
</gene>
<comment type="caution">
    <text evidence="1">The sequence shown here is derived from an EMBL/GenBank/DDBJ whole genome shotgun (WGS) entry which is preliminary data.</text>
</comment>
<accession>A0AAD7DTU7</accession>
<name>A0AAD7DTU7_MYCRO</name>
<sequence length="175" mass="18997">MVCFDLVATSFLGPVPSKSFTHPVSCTHIPPFSVFETRSLLPWHTGDTRNITSSLRNWTPIRKANPLTTTGCVLGPSGCGFLLAWGRVNWSALPLFLGALMHGTYWINTQCNITLLHSSGPPRDVQHPRLAKFSRDCVSAVRHGVAGFIYDVEGPCTGTTGDCGELQYGGIHSIL</sequence>
<evidence type="ECO:0000313" key="2">
    <source>
        <dbReference type="Proteomes" id="UP001221757"/>
    </source>
</evidence>
<keyword evidence="2" id="KW-1185">Reference proteome</keyword>
<proteinExistence type="predicted"/>
<organism evidence="1 2">
    <name type="scientific">Mycena rosella</name>
    <name type="common">Pink bonnet</name>
    <name type="synonym">Agaricus rosellus</name>
    <dbReference type="NCBI Taxonomy" id="1033263"/>
    <lineage>
        <taxon>Eukaryota</taxon>
        <taxon>Fungi</taxon>
        <taxon>Dikarya</taxon>
        <taxon>Basidiomycota</taxon>
        <taxon>Agaricomycotina</taxon>
        <taxon>Agaricomycetes</taxon>
        <taxon>Agaricomycetidae</taxon>
        <taxon>Agaricales</taxon>
        <taxon>Marasmiineae</taxon>
        <taxon>Mycenaceae</taxon>
        <taxon>Mycena</taxon>
    </lineage>
</organism>
<reference evidence="1" key="1">
    <citation type="submission" date="2023-03" db="EMBL/GenBank/DDBJ databases">
        <title>Massive genome expansion in bonnet fungi (Mycena s.s.) driven by repeated elements and novel gene families across ecological guilds.</title>
        <authorList>
            <consortium name="Lawrence Berkeley National Laboratory"/>
            <person name="Harder C.B."/>
            <person name="Miyauchi S."/>
            <person name="Viragh M."/>
            <person name="Kuo A."/>
            <person name="Thoen E."/>
            <person name="Andreopoulos B."/>
            <person name="Lu D."/>
            <person name="Skrede I."/>
            <person name="Drula E."/>
            <person name="Henrissat B."/>
            <person name="Morin E."/>
            <person name="Kohler A."/>
            <person name="Barry K."/>
            <person name="LaButti K."/>
            <person name="Morin E."/>
            <person name="Salamov A."/>
            <person name="Lipzen A."/>
            <person name="Mereny Z."/>
            <person name="Hegedus B."/>
            <person name="Baldrian P."/>
            <person name="Stursova M."/>
            <person name="Weitz H."/>
            <person name="Taylor A."/>
            <person name="Grigoriev I.V."/>
            <person name="Nagy L.G."/>
            <person name="Martin F."/>
            <person name="Kauserud H."/>
        </authorList>
    </citation>
    <scope>NUCLEOTIDE SEQUENCE</scope>
    <source>
        <strain evidence="1">CBHHK067</strain>
    </source>
</reference>
<dbReference type="AlphaFoldDB" id="A0AAD7DTU7"/>
<dbReference type="Proteomes" id="UP001221757">
    <property type="component" value="Unassembled WGS sequence"/>
</dbReference>
<protein>
    <submittedName>
        <fullName evidence="1">Uncharacterized protein</fullName>
    </submittedName>
</protein>
<evidence type="ECO:0000313" key="1">
    <source>
        <dbReference type="EMBL" id="KAJ7699604.1"/>
    </source>
</evidence>
<dbReference type="EMBL" id="JARKIE010000022">
    <property type="protein sequence ID" value="KAJ7699604.1"/>
    <property type="molecule type" value="Genomic_DNA"/>
</dbReference>